<dbReference type="GO" id="GO:0032968">
    <property type="term" value="P:positive regulation of transcription elongation by RNA polymerase II"/>
    <property type="evidence" value="ECO:0007669"/>
    <property type="project" value="TreeGrafter"/>
</dbReference>
<dbReference type="InterPro" id="IPR038103">
    <property type="entry name" value="CDC73_C_sf"/>
</dbReference>
<keyword evidence="4" id="KW-0539">Nucleus</keyword>
<gene>
    <name evidence="7" type="ORF">BN1723_015040</name>
</gene>
<evidence type="ECO:0000259" key="6">
    <source>
        <dbReference type="Pfam" id="PF05179"/>
    </source>
</evidence>
<dbReference type="GO" id="GO:0000993">
    <property type="term" value="F:RNA polymerase II complex binding"/>
    <property type="evidence" value="ECO:0007669"/>
    <property type="project" value="TreeGrafter"/>
</dbReference>
<sequence>MGKATPSTDRQARRHNPLQDDILATGILKNKAPKVKKGKKTNEDDENYVDNKQSQNILRLGRELAEEDEGPKPVAKPTVDMFGIEARYGIEAPDEDRQYDDDEAWGDEDEVVEEIELDPEDLEMYRKFMPDAGEEPSNMLKEAGWGTKGGDDDMGGGGTNLTELILDKIAAHEAAEARREAGLPVDDYELPPKVVEAYTKIGQILSRYKSGALPKPFKILPTLPHWEDIIEVTEPAKWTPNAAYQATDLRSIYFAWLNKDVAIPEYNASATRLNDDLGALGKVQNLAFVERLDLFTWLEGASEESEHIRPLAGEGKDGAAAASAVKAAPSTAVARSGRGTLDPRLAVIYNGERRMGDRNSVLRGVKPTDFSHVRKLAAPFIQKKPGTGPNPVSANPSLALNQKAPSRRPDPIILLSPSASSILRMSNIRSFLEQGRYVAPDSSSASSSSGMLHVSRVLKDIDPARPMRFILVEGPEQFKPEYWNRVVAVFTTGQTWQFKNYKWNQPQELFRHVQGIFVGWRGETPPENVRNWGHRVMQLGVDRPRHAVGAVPGAGDAARFRDKEVVEAIWKQVEAQMRAKGWTKNTAPTLI</sequence>
<evidence type="ECO:0000256" key="1">
    <source>
        <dbReference type="ARBA" id="ARBA00004123"/>
    </source>
</evidence>
<feature type="region of interest" description="Disordered" evidence="5">
    <location>
        <begin position="1"/>
        <end position="57"/>
    </location>
</feature>
<dbReference type="Gene3D" id="3.40.50.11990">
    <property type="entry name" value="RNA polymerase II accessory factor, Cdc73 C-terminal domain"/>
    <property type="match status" value="1"/>
</dbReference>
<feature type="domain" description="Cell division control protein 73 C-terminal" evidence="6">
    <location>
        <begin position="408"/>
        <end position="575"/>
    </location>
</feature>
<dbReference type="Pfam" id="PF05179">
    <property type="entry name" value="CDC73_C"/>
    <property type="match status" value="1"/>
</dbReference>
<protein>
    <recommendedName>
        <fullName evidence="6">Cell division control protein 73 C-terminal domain-containing protein</fullName>
    </recommendedName>
</protein>
<dbReference type="InterPro" id="IPR007852">
    <property type="entry name" value="Cdc73/Parafibromin"/>
</dbReference>
<organism evidence="7 8">
    <name type="scientific">Verticillium longisporum</name>
    <name type="common">Verticillium dahliae var. longisporum</name>
    <dbReference type="NCBI Taxonomy" id="100787"/>
    <lineage>
        <taxon>Eukaryota</taxon>
        <taxon>Fungi</taxon>
        <taxon>Dikarya</taxon>
        <taxon>Ascomycota</taxon>
        <taxon>Pezizomycotina</taxon>
        <taxon>Sordariomycetes</taxon>
        <taxon>Hypocreomycetidae</taxon>
        <taxon>Glomerellales</taxon>
        <taxon>Plectosphaerellaceae</taxon>
        <taxon>Verticillium</taxon>
    </lineage>
</organism>
<evidence type="ECO:0000256" key="3">
    <source>
        <dbReference type="ARBA" id="ARBA00023163"/>
    </source>
</evidence>
<reference evidence="8" key="1">
    <citation type="submission" date="2015-05" db="EMBL/GenBank/DDBJ databases">
        <authorList>
            <person name="Fogelqvist Johan"/>
        </authorList>
    </citation>
    <scope>NUCLEOTIDE SEQUENCE [LARGE SCALE GENOMIC DNA]</scope>
</reference>
<name>A0A0G4MPA0_VERLO</name>
<dbReference type="InterPro" id="IPR031336">
    <property type="entry name" value="CDC73_C"/>
</dbReference>
<evidence type="ECO:0000313" key="7">
    <source>
        <dbReference type="EMBL" id="CRK35987.1"/>
    </source>
</evidence>
<dbReference type="PANTHER" id="PTHR12466">
    <property type="entry name" value="CDC73 DOMAIN PROTEIN"/>
    <property type="match status" value="1"/>
</dbReference>
<evidence type="ECO:0000256" key="4">
    <source>
        <dbReference type="ARBA" id="ARBA00023242"/>
    </source>
</evidence>
<evidence type="ECO:0000313" key="8">
    <source>
        <dbReference type="Proteomes" id="UP000045706"/>
    </source>
</evidence>
<dbReference type="InterPro" id="IPR007955">
    <property type="entry name" value="Bystin"/>
</dbReference>
<dbReference type="PANTHER" id="PTHR12466:SF8">
    <property type="entry name" value="PARAFIBROMIN"/>
    <property type="match status" value="1"/>
</dbReference>
<keyword evidence="3" id="KW-0804">Transcription</keyword>
<evidence type="ECO:0000256" key="5">
    <source>
        <dbReference type="SAM" id="MobiDB-lite"/>
    </source>
</evidence>
<comment type="similarity">
    <text evidence="2">Belongs to the CDC73 family.</text>
</comment>
<dbReference type="FunFam" id="3.40.50.11990:FF:000003">
    <property type="entry name" value="Pol II transcription elongation factor subunit Cdc73"/>
    <property type="match status" value="1"/>
</dbReference>
<dbReference type="EMBL" id="CVQI01028446">
    <property type="protein sequence ID" value="CRK35987.1"/>
    <property type="molecule type" value="Genomic_DNA"/>
</dbReference>
<dbReference type="GO" id="GO:0016593">
    <property type="term" value="C:Cdc73/Paf1 complex"/>
    <property type="evidence" value="ECO:0007669"/>
    <property type="project" value="InterPro"/>
</dbReference>
<dbReference type="Pfam" id="PF05291">
    <property type="entry name" value="Bystin"/>
    <property type="match status" value="1"/>
</dbReference>
<evidence type="ECO:0000256" key="2">
    <source>
        <dbReference type="ARBA" id="ARBA00010427"/>
    </source>
</evidence>
<accession>A0A0G4MPA0</accession>
<dbReference type="Proteomes" id="UP000045706">
    <property type="component" value="Unassembled WGS sequence"/>
</dbReference>
<dbReference type="GO" id="GO:0006368">
    <property type="term" value="P:transcription elongation by RNA polymerase II"/>
    <property type="evidence" value="ECO:0007669"/>
    <property type="project" value="InterPro"/>
</dbReference>
<dbReference type="AlphaFoldDB" id="A0A0G4MPA0"/>
<proteinExistence type="inferred from homology"/>
<comment type="subcellular location">
    <subcellularLocation>
        <location evidence="1">Nucleus</location>
    </subcellularLocation>
</comment>